<feature type="transmembrane region" description="Helical" evidence="6">
    <location>
        <begin position="31"/>
        <end position="60"/>
    </location>
</feature>
<dbReference type="PROSITE" id="PS00501">
    <property type="entry name" value="SPASE_I_1"/>
    <property type="match status" value="1"/>
</dbReference>
<evidence type="ECO:0000256" key="3">
    <source>
        <dbReference type="ARBA" id="ARBA00013208"/>
    </source>
</evidence>
<comment type="catalytic activity">
    <reaction evidence="1">
        <text>Cleavage of hydrophobic, N-terminal signal or leader sequences from secreted and periplasmic proteins.</text>
        <dbReference type="EC" id="3.4.21.89"/>
    </reaction>
</comment>
<comment type="similarity">
    <text evidence="2">Belongs to the peptidase S26 family.</text>
</comment>
<dbReference type="AlphaFoldDB" id="A0A6J6HBD5"/>
<dbReference type="InterPro" id="IPR019533">
    <property type="entry name" value="Peptidase_S26"/>
</dbReference>
<keyword evidence="6" id="KW-1133">Transmembrane helix</keyword>
<evidence type="ECO:0000313" key="8">
    <source>
        <dbReference type="EMBL" id="CAB4610961.1"/>
    </source>
</evidence>
<evidence type="ECO:0000256" key="4">
    <source>
        <dbReference type="ARBA" id="ARBA00022670"/>
    </source>
</evidence>
<dbReference type="GO" id="GO:0009003">
    <property type="term" value="F:signal peptidase activity"/>
    <property type="evidence" value="ECO:0007669"/>
    <property type="project" value="UniProtKB-EC"/>
</dbReference>
<evidence type="ECO:0000259" key="7">
    <source>
        <dbReference type="Pfam" id="PF10502"/>
    </source>
</evidence>
<dbReference type="InterPro" id="IPR036286">
    <property type="entry name" value="LexA/Signal_pep-like_sf"/>
</dbReference>
<evidence type="ECO:0000256" key="6">
    <source>
        <dbReference type="SAM" id="Phobius"/>
    </source>
</evidence>
<dbReference type="InterPro" id="IPR019756">
    <property type="entry name" value="Pept_S26A_signal_pept_1_Ser-AS"/>
</dbReference>
<evidence type="ECO:0000256" key="1">
    <source>
        <dbReference type="ARBA" id="ARBA00000677"/>
    </source>
</evidence>
<dbReference type="GO" id="GO:0004252">
    <property type="term" value="F:serine-type endopeptidase activity"/>
    <property type="evidence" value="ECO:0007669"/>
    <property type="project" value="InterPro"/>
</dbReference>
<dbReference type="PROSITE" id="PS00760">
    <property type="entry name" value="SPASE_I_2"/>
    <property type="match status" value="1"/>
</dbReference>
<accession>A0A6J6HBD5</accession>
<feature type="domain" description="Peptidase S26" evidence="7">
    <location>
        <begin position="40"/>
        <end position="207"/>
    </location>
</feature>
<sequence length="215" mass="23478">MTSATDELNGDPSDGIGEIPVRRRRRRLERLFGSAGANIVEWIAVIGGAVLLALIVKLFLLQAFYIPSLSMFPALHVGDRVLVNKLSYKVHDVNRGDIIVFERPASEAASDIPDLIKRVVGLPGEEVVIEGGHVFIDGTQLPESYLPDGTTTTADNAPNKCPRTAPCVVPDGQVWVMGDNRNDSKDSRYFGTIDQSSIVGRAFVRVWPLDRLGLL</sequence>
<dbReference type="PANTHER" id="PTHR43390:SF1">
    <property type="entry name" value="CHLOROPLAST PROCESSING PEPTIDASE"/>
    <property type="match status" value="1"/>
</dbReference>
<organism evidence="8">
    <name type="scientific">freshwater metagenome</name>
    <dbReference type="NCBI Taxonomy" id="449393"/>
    <lineage>
        <taxon>unclassified sequences</taxon>
        <taxon>metagenomes</taxon>
        <taxon>ecological metagenomes</taxon>
    </lineage>
</organism>
<dbReference type="CDD" id="cd06530">
    <property type="entry name" value="S26_SPase_I"/>
    <property type="match status" value="1"/>
</dbReference>
<dbReference type="GO" id="GO:0006465">
    <property type="term" value="P:signal peptide processing"/>
    <property type="evidence" value="ECO:0007669"/>
    <property type="project" value="InterPro"/>
</dbReference>
<protein>
    <recommendedName>
        <fullName evidence="3">signal peptidase I</fullName>
        <ecNumber evidence="3">3.4.21.89</ecNumber>
    </recommendedName>
</protein>
<dbReference type="InterPro" id="IPR019758">
    <property type="entry name" value="Pept_S26A_signal_pept_1_CS"/>
</dbReference>
<dbReference type="InterPro" id="IPR019757">
    <property type="entry name" value="Pept_S26A_signal_pept_1_Lys-AS"/>
</dbReference>
<evidence type="ECO:0000256" key="5">
    <source>
        <dbReference type="ARBA" id="ARBA00022801"/>
    </source>
</evidence>
<name>A0A6J6HBD5_9ZZZZ</name>
<dbReference type="PRINTS" id="PR00727">
    <property type="entry name" value="LEADERPTASE"/>
</dbReference>
<dbReference type="EC" id="3.4.21.89" evidence="3"/>
<dbReference type="NCBIfam" id="TIGR02227">
    <property type="entry name" value="sigpep_I_bact"/>
    <property type="match status" value="1"/>
</dbReference>
<dbReference type="SUPFAM" id="SSF51306">
    <property type="entry name" value="LexA/Signal peptidase"/>
    <property type="match status" value="1"/>
</dbReference>
<keyword evidence="5" id="KW-0378">Hydrolase</keyword>
<dbReference type="InterPro" id="IPR000223">
    <property type="entry name" value="Pept_S26A_signal_pept_1"/>
</dbReference>
<gene>
    <name evidence="8" type="ORF">UFOPK1835_01086</name>
</gene>
<evidence type="ECO:0000256" key="2">
    <source>
        <dbReference type="ARBA" id="ARBA00009370"/>
    </source>
</evidence>
<proteinExistence type="inferred from homology"/>
<reference evidence="8" key="1">
    <citation type="submission" date="2020-05" db="EMBL/GenBank/DDBJ databases">
        <authorList>
            <person name="Chiriac C."/>
            <person name="Salcher M."/>
            <person name="Ghai R."/>
            <person name="Kavagutti S V."/>
        </authorList>
    </citation>
    <scope>NUCLEOTIDE SEQUENCE</scope>
</reference>
<keyword evidence="6" id="KW-0472">Membrane</keyword>
<keyword evidence="6" id="KW-0812">Transmembrane</keyword>
<dbReference type="Gene3D" id="2.10.109.10">
    <property type="entry name" value="Umud Fragment, subunit A"/>
    <property type="match status" value="1"/>
</dbReference>
<dbReference type="PROSITE" id="PS00761">
    <property type="entry name" value="SPASE_I_3"/>
    <property type="match status" value="1"/>
</dbReference>
<dbReference type="GO" id="GO:0016020">
    <property type="term" value="C:membrane"/>
    <property type="evidence" value="ECO:0007669"/>
    <property type="project" value="InterPro"/>
</dbReference>
<keyword evidence="4" id="KW-0645">Protease</keyword>
<dbReference type="Pfam" id="PF10502">
    <property type="entry name" value="Peptidase_S26"/>
    <property type="match status" value="1"/>
</dbReference>
<dbReference type="EMBL" id="CAEZUP010000042">
    <property type="protein sequence ID" value="CAB4610961.1"/>
    <property type="molecule type" value="Genomic_DNA"/>
</dbReference>
<dbReference type="PANTHER" id="PTHR43390">
    <property type="entry name" value="SIGNAL PEPTIDASE I"/>
    <property type="match status" value="1"/>
</dbReference>